<organism evidence="2 3">
    <name type="scientific">Harenicola maris</name>
    <dbReference type="NCBI Taxonomy" id="2841044"/>
    <lineage>
        <taxon>Bacteria</taxon>
        <taxon>Pseudomonadati</taxon>
        <taxon>Pseudomonadota</taxon>
        <taxon>Alphaproteobacteria</taxon>
        <taxon>Rhodobacterales</taxon>
        <taxon>Paracoccaceae</taxon>
        <taxon>Harenicola</taxon>
    </lineage>
</organism>
<evidence type="ECO:0000313" key="2">
    <source>
        <dbReference type="EMBL" id="MBT0958258.1"/>
    </source>
</evidence>
<dbReference type="Pfam" id="PF04954">
    <property type="entry name" value="SIP"/>
    <property type="match status" value="1"/>
</dbReference>
<dbReference type="RefSeq" id="WP_327794684.1">
    <property type="nucleotide sequence ID" value="NZ_JADQAZ010000002.1"/>
</dbReference>
<protein>
    <submittedName>
        <fullName evidence="2">SIP domain-containing protein</fullName>
    </submittedName>
</protein>
<dbReference type="Proteomes" id="UP001315686">
    <property type="component" value="Unassembled WGS sequence"/>
</dbReference>
<accession>A0AAP2G4T1</accession>
<dbReference type="AlphaFoldDB" id="A0AAP2G4T1"/>
<dbReference type="EMBL" id="JADQAZ010000002">
    <property type="protein sequence ID" value="MBT0958258.1"/>
    <property type="molecule type" value="Genomic_DNA"/>
</dbReference>
<sequence length="60" mass="6802">MGPARRNHHPGPNPAPDQDRFVYVAAEREEVAEARQYLKERGLSKTEASCFSYWTAPLQA</sequence>
<gene>
    <name evidence="2" type="ORF">IV417_12745</name>
</gene>
<evidence type="ECO:0000313" key="3">
    <source>
        <dbReference type="Proteomes" id="UP001315686"/>
    </source>
</evidence>
<proteinExistence type="predicted"/>
<reference evidence="2 3" key="1">
    <citation type="journal article" date="2021" name="Arch. Microbiol.">
        <title>Harenicola maris gen. nov., sp. nov. isolated from the Sea of Japan shallow sediments.</title>
        <authorList>
            <person name="Romanenko L.A."/>
            <person name="Kurilenko V.V."/>
            <person name="Chernysheva N.Y."/>
            <person name="Tekutyeva L.A."/>
            <person name="Velansky P.V."/>
            <person name="Svetashev V.I."/>
            <person name="Isaeva M.P."/>
        </authorList>
    </citation>
    <scope>NUCLEOTIDE SEQUENCE [LARGE SCALE GENOMIC DNA]</scope>
    <source>
        <strain evidence="2 3">KMM 3653</strain>
    </source>
</reference>
<keyword evidence="3" id="KW-1185">Reference proteome</keyword>
<name>A0AAP2G4T1_9RHOB</name>
<feature type="domain" description="SIP-like Rossmann fold" evidence="1">
    <location>
        <begin position="15"/>
        <end position="55"/>
    </location>
</feature>
<comment type="caution">
    <text evidence="2">The sequence shown here is derived from an EMBL/GenBank/DDBJ whole genome shotgun (WGS) entry which is preliminary data.</text>
</comment>
<dbReference type="Gene3D" id="3.40.50.80">
    <property type="entry name" value="Nucleotide-binding domain of ferredoxin-NADP reductase (FNR) module"/>
    <property type="match status" value="1"/>
</dbReference>
<evidence type="ECO:0000259" key="1">
    <source>
        <dbReference type="Pfam" id="PF04954"/>
    </source>
</evidence>
<dbReference type="InterPro" id="IPR039261">
    <property type="entry name" value="FNR_nucleotide-bd"/>
</dbReference>
<dbReference type="InterPro" id="IPR007037">
    <property type="entry name" value="SIP_rossman_dom"/>
</dbReference>